<dbReference type="Pfam" id="PF00005">
    <property type="entry name" value="ABC_tran"/>
    <property type="match status" value="1"/>
</dbReference>
<evidence type="ECO:0000313" key="3">
    <source>
        <dbReference type="Proteomes" id="UP000823842"/>
    </source>
</evidence>
<feature type="domain" description="ABC transporter" evidence="1">
    <location>
        <begin position="21"/>
        <end position="76"/>
    </location>
</feature>
<dbReference type="GO" id="GO:0015421">
    <property type="term" value="F:ABC-type oligopeptide transporter activity"/>
    <property type="evidence" value="ECO:0007669"/>
    <property type="project" value="TreeGrafter"/>
</dbReference>
<accession>A0A9D2RW81</accession>
<dbReference type="GO" id="GO:0005524">
    <property type="term" value="F:ATP binding"/>
    <property type="evidence" value="ECO:0007669"/>
    <property type="project" value="UniProtKB-KW"/>
</dbReference>
<evidence type="ECO:0000313" key="2">
    <source>
        <dbReference type="EMBL" id="HJB28456.1"/>
    </source>
</evidence>
<dbReference type="Gene3D" id="3.40.50.300">
    <property type="entry name" value="P-loop containing nucleotide triphosphate hydrolases"/>
    <property type="match status" value="1"/>
</dbReference>
<keyword evidence="2" id="KW-0547">Nucleotide-binding</keyword>
<gene>
    <name evidence="2" type="ORF">IAA06_06640</name>
</gene>
<keyword evidence="2" id="KW-0067">ATP-binding</keyword>
<dbReference type="PANTHER" id="PTHR43394">
    <property type="entry name" value="ATP-DEPENDENT PERMEASE MDL1, MITOCHONDRIAL"/>
    <property type="match status" value="1"/>
</dbReference>
<organism evidence="2 3">
    <name type="scientific">Candidatus Blautia faecavium</name>
    <dbReference type="NCBI Taxonomy" id="2838487"/>
    <lineage>
        <taxon>Bacteria</taxon>
        <taxon>Bacillati</taxon>
        <taxon>Bacillota</taxon>
        <taxon>Clostridia</taxon>
        <taxon>Lachnospirales</taxon>
        <taxon>Lachnospiraceae</taxon>
        <taxon>Blautia</taxon>
    </lineage>
</organism>
<dbReference type="GO" id="GO:0016887">
    <property type="term" value="F:ATP hydrolysis activity"/>
    <property type="evidence" value="ECO:0007669"/>
    <property type="project" value="InterPro"/>
</dbReference>
<dbReference type="AlphaFoldDB" id="A0A9D2RW81"/>
<dbReference type="InterPro" id="IPR027417">
    <property type="entry name" value="P-loop_NTPase"/>
</dbReference>
<dbReference type="InterPro" id="IPR003439">
    <property type="entry name" value="ABC_transporter-like_ATP-bd"/>
</dbReference>
<dbReference type="EMBL" id="DWYZ01000129">
    <property type="protein sequence ID" value="HJB28456.1"/>
    <property type="molecule type" value="Genomic_DNA"/>
</dbReference>
<dbReference type="PANTHER" id="PTHR43394:SF1">
    <property type="entry name" value="ATP-BINDING CASSETTE SUB-FAMILY B MEMBER 10, MITOCHONDRIAL"/>
    <property type="match status" value="1"/>
</dbReference>
<dbReference type="InterPro" id="IPR039421">
    <property type="entry name" value="Type_1_exporter"/>
</dbReference>
<name>A0A9D2RW81_9FIRM</name>
<reference evidence="2" key="1">
    <citation type="journal article" date="2021" name="PeerJ">
        <title>Extensive microbial diversity within the chicken gut microbiome revealed by metagenomics and culture.</title>
        <authorList>
            <person name="Gilroy R."/>
            <person name="Ravi A."/>
            <person name="Getino M."/>
            <person name="Pursley I."/>
            <person name="Horton D.L."/>
            <person name="Alikhan N.F."/>
            <person name="Baker D."/>
            <person name="Gharbi K."/>
            <person name="Hall N."/>
            <person name="Watson M."/>
            <person name="Adriaenssens E.M."/>
            <person name="Foster-Nyarko E."/>
            <person name="Jarju S."/>
            <person name="Secka A."/>
            <person name="Antonio M."/>
            <person name="Oren A."/>
            <person name="Chaudhuri R.R."/>
            <person name="La Ragione R."/>
            <person name="Hildebrand F."/>
            <person name="Pallen M.J."/>
        </authorList>
    </citation>
    <scope>NUCLEOTIDE SEQUENCE</scope>
    <source>
        <strain evidence="2">ChiSjej1B19-5720</strain>
    </source>
</reference>
<evidence type="ECO:0000259" key="1">
    <source>
        <dbReference type="Pfam" id="PF00005"/>
    </source>
</evidence>
<sequence length="154" mass="17142">MQENIAWGNQDADFQEIKAAAVMAQADAFISETAKGYETVVAERGMSLSGGQKQRLSIARAIVKNAEILIFDDSTSVLDLKTEARFYQALRTLKSEVMKIIIAQRIATVRMAQRIVVMENGRIATVGSHEELLESCSVYRDIYQSQMGKEEAYA</sequence>
<dbReference type="Proteomes" id="UP000823842">
    <property type="component" value="Unassembled WGS sequence"/>
</dbReference>
<protein>
    <submittedName>
        <fullName evidence="2">ATP-binding cassette domain-containing protein</fullName>
    </submittedName>
</protein>
<proteinExistence type="predicted"/>
<comment type="caution">
    <text evidence="2">The sequence shown here is derived from an EMBL/GenBank/DDBJ whole genome shotgun (WGS) entry which is preliminary data.</text>
</comment>
<reference evidence="2" key="2">
    <citation type="submission" date="2021-04" db="EMBL/GenBank/DDBJ databases">
        <authorList>
            <person name="Gilroy R."/>
        </authorList>
    </citation>
    <scope>NUCLEOTIDE SEQUENCE</scope>
    <source>
        <strain evidence="2">ChiSjej1B19-5720</strain>
    </source>
</reference>
<dbReference type="SUPFAM" id="SSF52540">
    <property type="entry name" value="P-loop containing nucleoside triphosphate hydrolases"/>
    <property type="match status" value="1"/>
</dbReference>